<dbReference type="Proteomes" id="UP001501599">
    <property type="component" value="Unassembled WGS sequence"/>
</dbReference>
<comment type="caution">
    <text evidence="2">The sequence shown here is derived from an EMBL/GenBank/DDBJ whole genome shotgun (WGS) entry which is preliminary data.</text>
</comment>
<keyword evidence="1" id="KW-0812">Transmembrane</keyword>
<keyword evidence="1" id="KW-1133">Transmembrane helix</keyword>
<organism evidence="2 3">
    <name type="scientific">Agrococcus versicolor</name>
    <dbReference type="NCBI Taxonomy" id="501482"/>
    <lineage>
        <taxon>Bacteria</taxon>
        <taxon>Bacillati</taxon>
        <taxon>Actinomycetota</taxon>
        <taxon>Actinomycetes</taxon>
        <taxon>Micrococcales</taxon>
        <taxon>Microbacteriaceae</taxon>
        <taxon>Agrococcus</taxon>
    </lineage>
</organism>
<protein>
    <recommendedName>
        <fullName evidence="4">LPXTG cell wall anchor domain-containing protein</fullName>
    </recommendedName>
</protein>
<evidence type="ECO:0000313" key="3">
    <source>
        <dbReference type="Proteomes" id="UP001501599"/>
    </source>
</evidence>
<feature type="transmembrane region" description="Helical" evidence="1">
    <location>
        <begin position="57"/>
        <end position="80"/>
    </location>
</feature>
<dbReference type="EMBL" id="BAAAQT010000001">
    <property type="protein sequence ID" value="GAA2171064.1"/>
    <property type="molecule type" value="Genomic_DNA"/>
</dbReference>
<feature type="transmembrane region" description="Helical" evidence="1">
    <location>
        <begin position="28"/>
        <end position="50"/>
    </location>
</feature>
<accession>A0ABP5MCT7</accession>
<reference evidence="3" key="1">
    <citation type="journal article" date="2019" name="Int. J. Syst. Evol. Microbiol.">
        <title>The Global Catalogue of Microorganisms (GCM) 10K type strain sequencing project: providing services to taxonomists for standard genome sequencing and annotation.</title>
        <authorList>
            <consortium name="The Broad Institute Genomics Platform"/>
            <consortium name="The Broad Institute Genome Sequencing Center for Infectious Disease"/>
            <person name="Wu L."/>
            <person name="Ma J."/>
        </authorList>
    </citation>
    <scope>NUCLEOTIDE SEQUENCE [LARGE SCALE GENOMIC DNA]</scope>
    <source>
        <strain evidence="3">JCM 16026</strain>
    </source>
</reference>
<keyword evidence="1" id="KW-0472">Membrane</keyword>
<evidence type="ECO:0008006" key="4">
    <source>
        <dbReference type="Google" id="ProtNLM"/>
    </source>
</evidence>
<sequence length="85" mass="8522">MALRSYRSQRATRARVGSVGGMSMQSSIGIAAVLGLIVLALGVAVVVAGIRRRQRRTILTGALGAVLGVAVLVPAAIAAADLLAA</sequence>
<name>A0ABP5MCT7_9MICO</name>
<keyword evidence="3" id="KW-1185">Reference proteome</keyword>
<evidence type="ECO:0000313" key="2">
    <source>
        <dbReference type="EMBL" id="GAA2171064.1"/>
    </source>
</evidence>
<gene>
    <name evidence="2" type="ORF">GCM10009846_03580</name>
</gene>
<evidence type="ECO:0000256" key="1">
    <source>
        <dbReference type="SAM" id="Phobius"/>
    </source>
</evidence>
<proteinExistence type="predicted"/>